<dbReference type="PANTHER" id="PTHR40572">
    <property type="entry name" value="PROTEIN BAX"/>
    <property type="match status" value="1"/>
</dbReference>
<evidence type="ECO:0000259" key="1">
    <source>
        <dbReference type="Pfam" id="PF01832"/>
    </source>
</evidence>
<name>A0ABS8C3I2_9ALTE</name>
<dbReference type="Gene3D" id="1.10.530.10">
    <property type="match status" value="1"/>
</dbReference>
<evidence type="ECO:0000313" key="2">
    <source>
        <dbReference type="EMBL" id="MCB5226884.1"/>
    </source>
</evidence>
<accession>A0ABS8C3I2</accession>
<feature type="domain" description="Mannosyl-glycoprotein endo-beta-N-acetylglucosamidase-like" evidence="1">
    <location>
        <begin position="153"/>
        <end position="285"/>
    </location>
</feature>
<gene>
    <name evidence="2" type="ORF">JAO78_008650</name>
</gene>
<dbReference type="EMBL" id="JAEINI020000004">
    <property type="protein sequence ID" value="MCB5226884.1"/>
    <property type="molecule type" value="Genomic_DNA"/>
</dbReference>
<keyword evidence="3" id="KW-1185">Reference proteome</keyword>
<dbReference type="Pfam" id="PF01832">
    <property type="entry name" value="Glucosaminidase"/>
    <property type="match status" value="1"/>
</dbReference>
<dbReference type="PANTHER" id="PTHR40572:SF1">
    <property type="entry name" value="PROTEIN BAX"/>
    <property type="match status" value="1"/>
</dbReference>
<evidence type="ECO:0000313" key="3">
    <source>
        <dbReference type="Proteomes" id="UP000633814"/>
    </source>
</evidence>
<reference evidence="2 3" key="1">
    <citation type="submission" date="2021-10" db="EMBL/GenBank/DDBJ databases">
        <title>Alishewanella koreense sp. nov. isolated from seawater of southwestern coast in South Korea and the proposal for the reclassification of Rheinheimera perlucida and Rheinheimera tuosuensis as Arsukibacterium perlucida and Arsukibacterium tuosuensis.</title>
        <authorList>
            <person name="Kim K.H."/>
            <person name="Ruan W."/>
            <person name="Kim K.R."/>
            <person name="Baek J.H."/>
            <person name="Jeon C.O."/>
        </authorList>
    </citation>
    <scope>NUCLEOTIDE SEQUENCE [LARGE SCALE GENOMIC DNA]</scope>
    <source>
        <strain evidence="2 3">16-MA</strain>
    </source>
</reference>
<organism evidence="2 3">
    <name type="scientific">Alishewanella maricola</name>
    <dbReference type="NCBI Taxonomy" id="2795740"/>
    <lineage>
        <taxon>Bacteria</taxon>
        <taxon>Pseudomonadati</taxon>
        <taxon>Pseudomonadota</taxon>
        <taxon>Gammaproteobacteria</taxon>
        <taxon>Alteromonadales</taxon>
        <taxon>Alteromonadaceae</taxon>
        <taxon>Alishewanella</taxon>
    </lineage>
</organism>
<dbReference type="InterPro" id="IPR053195">
    <property type="entry name" value="Bax-like"/>
</dbReference>
<dbReference type="InterPro" id="IPR002901">
    <property type="entry name" value="MGlyc_endo_b_GlcNAc-like_dom"/>
</dbReference>
<comment type="caution">
    <text evidence="2">The sequence shown here is derived from an EMBL/GenBank/DDBJ whole genome shotgun (WGS) entry which is preliminary data.</text>
</comment>
<dbReference type="RefSeq" id="WP_226750969.1">
    <property type="nucleotide sequence ID" value="NZ_JAEINI020000004.1"/>
</dbReference>
<proteinExistence type="predicted"/>
<sequence>MLFFRKLLLVLFWLGVLIATLSPFSQLEPLKESDSLESFEQWQIPTRLSALSQADQKKLLQRLAYPRSEIPARPLPDFNAITDVRKKKKAFFDYLRPHVRRENQRLLLLREQLLEIEDKKRKNMRLHIDEYAFLYSLYDEFRLDITETDMASLQELLLRVDIIPESLVLMQAANESAWGTSRFAVEGYNFFGQWCFREGCGLVPLNRAEDQFHEVARFEDAAAAISSYFYNLNTFHTYESLRQIRWKLREEDRPLRGEALAHGLHAYSERGEEYIEEITAMIRYNRRFLED</sequence>
<dbReference type="Proteomes" id="UP000633814">
    <property type="component" value="Unassembled WGS sequence"/>
</dbReference>
<protein>
    <submittedName>
        <fullName evidence="2">Glucosaminidase domain-containing protein</fullName>
    </submittedName>
</protein>